<protein>
    <submittedName>
        <fullName evidence="2">Uncharacterized protein</fullName>
    </submittedName>
</protein>
<reference evidence="2 3" key="1">
    <citation type="submission" date="2020-05" db="EMBL/GenBank/DDBJ databases">
        <title>Strain PA2F3 complete genome.</title>
        <authorList>
            <person name="Kim Y.-S."/>
            <person name="Kim S.-J."/>
            <person name="Jung H.-k."/>
            <person name="Kim S.-E."/>
            <person name="Kim K.-H."/>
        </authorList>
    </citation>
    <scope>NUCLEOTIDE SEQUENCE [LARGE SCALE GENOMIC DNA]</scope>
    <source>
        <strain evidence="2 3">PA2F3</strain>
    </source>
</reference>
<feature type="transmembrane region" description="Helical" evidence="1">
    <location>
        <begin position="77"/>
        <end position="96"/>
    </location>
</feature>
<accession>A0A7D4Q089</accession>
<dbReference type="EMBL" id="CP054038">
    <property type="protein sequence ID" value="QKJ18738.1"/>
    <property type="molecule type" value="Genomic_DNA"/>
</dbReference>
<feature type="transmembrane region" description="Helical" evidence="1">
    <location>
        <begin position="134"/>
        <end position="153"/>
    </location>
</feature>
<organism evidence="2 3">
    <name type="scientific">Microbacterium hominis</name>
    <dbReference type="NCBI Taxonomy" id="162426"/>
    <lineage>
        <taxon>Bacteria</taxon>
        <taxon>Bacillati</taxon>
        <taxon>Actinomycetota</taxon>
        <taxon>Actinomycetes</taxon>
        <taxon>Micrococcales</taxon>
        <taxon>Microbacteriaceae</taxon>
        <taxon>Microbacterium</taxon>
    </lineage>
</organism>
<dbReference type="Proteomes" id="UP000502498">
    <property type="component" value="Chromosome"/>
</dbReference>
<feature type="transmembrane region" description="Helical" evidence="1">
    <location>
        <begin position="44"/>
        <end position="65"/>
    </location>
</feature>
<proteinExistence type="predicted"/>
<keyword evidence="1" id="KW-1133">Transmembrane helix</keyword>
<evidence type="ECO:0000313" key="2">
    <source>
        <dbReference type="EMBL" id="QKJ18738.1"/>
    </source>
</evidence>
<evidence type="ECO:0000256" key="1">
    <source>
        <dbReference type="SAM" id="Phobius"/>
    </source>
</evidence>
<keyword evidence="1" id="KW-0472">Membrane</keyword>
<dbReference type="AlphaFoldDB" id="A0A7D4Q089"/>
<feature type="transmembrane region" description="Helical" evidence="1">
    <location>
        <begin position="102"/>
        <end position="122"/>
    </location>
</feature>
<gene>
    <name evidence="2" type="ORF">HQM25_04625</name>
</gene>
<name>A0A7D4Q089_9MICO</name>
<sequence length="176" mass="17066">MRRTAEGGARGFSPWWTAPTAWGAGLIEAAVGAATITSPGVAPAAWGVGATLVLLGLAALAWGCAGLARGWMPAPRAAVATAIAGMGALAAPLLTVPGRTSPLAVAAGIALLAVTAIGAAGAARQDRHRQPLPVVRMTVVAAVIALIVTPVLGSAQDIALAGQGGPSSVSPAHSGH</sequence>
<keyword evidence="1" id="KW-0812">Transmembrane</keyword>
<evidence type="ECO:0000313" key="3">
    <source>
        <dbReference type="Proteomes" id="UP000502498"/>
    </source>
</evidence>
<dbReference type="RefSeq" id="WP_172989179.1">
    <property type="nucleotide sequence ID" value="NZ_CP054038.1"/>
</dbReference>